<gene>
    <name evidence="2" type="ORF">TSAR_014698</name>
</gene>
<accession>A0A232EHF4</accession>
<proteinExistence type="predicted"/>
<dbReference type="AlphaFoldDB" id="A0A232EHF4"/>
<organism evidence="2 3">
    <name type="scientific">Trichomalopsis sarcophagae</name>
    <dbReference type="NCBI Taxonomy" id="543379"/>
    <lineage>
        <taxon>Eukaryota</taxon>
        <taxon>Metazoa</taxon>
        <taxon>Ecdysozoa</taxon>
        <taxon>Arthropoda</taxon>
        <taxon>Hexapoda</taxon>
        <taxon>Insecta</taxon>
        <taxon>Pterygota</taxon>
        <taxon>Neoptera</taxon>
        <taxon>Endopterygota</taxon>
        <taxon>Hymenoptera</taxon>
        <taxon>Apocrita</taxon>
        <taxon>Proctotrupomorpha</taxon>
        <taxon>Chalcidoidea</taxon>
        <taxon>Pteromalidae</taxon>
        <taxon>Pteromalinae</taxon>
        <taxon>Trichomalopsis</taxon>
    </lineage>
</organism>
<sequence length="79" mass="8237">MAIDNSPLEEILGNATSMILTVDHGRKTRCTAIIGGRDPGFLLGHIGAISASDALSVSTGEPPLTPALTDKVRKPRRTG</sequence>
<evidence type="ECO:0000256" key="1">
    <source>
        <dbReference type="SAM" id="MobiDB-lite"/>
    </source>
</evidence>
<name>A0A232EHF4_9HYME</name>
<evidence type="ECO:0000313" key="2">
    <source>
        <dbReference type="EMBL" id="OXU17764.1"/>
    </source>
</evidence>
<reference evidence="2 3" key="1">
    <citation type="journal article" date="2017" name="Curr. Biol.">
        <title>The Evolution of Venom by Co-option of Single-Copy Genes.</title>
        <authorList>
            <person name="Martinson E.O."/>
            <person name="Mrinalini"/>
            <person name="Kelkar Y.D."/>
            <person name="Chang C.H."/>
            <person name="Werren J.H."/>
        </authorList>
    </citation>
    <scope>NUCLEOTIDE SEQUENCE [LARGE SCALE GENOMIC DNA]</scope>
    <source>
        <strain evidence="2 3">Alberta</strain>
        <tissue evidence="2">Whole body</tissue>
    </source>
</reference>
<dbReference type="EMBL" id="NNAY01004526">
    <property type="protein sequence ID" value="OXU17764.1"/>
    <property type="molecule type" value="Genomic_DNA"/>
</dbReference>
<comment type="caution">
    <text evidence="2">The sequence shown here is derived from an EMBL/GenBank/DDBJ whole genome shotgun (WGS) entry which is preliminary data.</text>
</comment>
<keyword evidence="3" id="KW-1185">Reference proteome</keyword>
<protein>
    <submittedName>
        <fullName evidence="2">Uncharacterized protein</fullName>
    </submittedName>
</protein>
<dbReference type="Proteomes" id="UP000215335">
    <property type="component" value="Unassembled WGS sequence"/>
</dbReference>
<evidence type="ECO:0000313" key="3">
    <source>
        <dbReference type="Proteomes" id="UP000215335"/>
    </source>
</evidence>
<feature type="region of interest" description="Disordered" evidence="1">
    <location>
        <begin position="58"/>
        <end position="79"/>
    </location>
</feature>